<sequence>MPPAHNSCHWLLPHCLFITACMAYLYPKDSPTPRLAAKRSNFLQIQSIFNSFLIQIHFRFTSDSLQI</sequence>
<name>A0A0M8PBB3_9EURO</name>
<reference evidence="2 3" key="1">
    <citation type="submission" date="2015-08" db="EMBL/GenBank/DDBJ databases">
        <title>Genome sequencing of Penicillium nordicum.</title>
        <authorList>
            <person name="Nguyen H.D."/>
            <person name="Seifert K.A."/>
        </authorList>
    </citation>
    <scope>NUCLEOTIDE SEQUENCE [LARGE SCALE GENOMIC DNA]</scope>
    <source>
        <strain evidence="2 3">DAOMC 185683</strain>
    </source>
</reference>
<gene>
    <name evidence="2" type="ORF">ACN38_g3946</name>
</gene>
<organism evidence="2 3">
    <name type="scientific">Penicillium nordicum</name>
    <dbReference type="NCBI Taxonomy" id="229535"/>
    <lineage>
        <taxon>Eukaryota</taxon>
        <taxon>Fungi</taxon>
        <taxon>Dikarya</taxon>
        <taxon>Ascomycota</taxon>
        <taxon>Pezizomycotina</taxon>
        <taxon>Eurotiomycetes</taxon>
        <taxon>Eurotiomycetidae</taxon>
        <taxon>Eurotiales</taxon>
        <taxon>Aspergillaceae</taxon>
        <taxon>Penicillium</taxon>
    </lineage>
</organism>
<proteinExistence type="predicted"/>
<accession>A0A0M8PBB3</accession>
<protein>
    <submittedName>
        <fullName evidence="2">Uncharacterized protein</fullName>
    </submittedName>
</protein>
<evidence type="ECO:0000313" key="3">
    <source>
        <dbReference type="Proteomes" id="UP000037696"/>
    </source>
</evidence>
<feature type="signal peptide" evidence="1">
    <location>
        <begin position="1"/>
        <end position="23"/>
    </location>
</feature>
<dbReference type="Proteomes" id="UP000037696">
    <property type="component" value="Unassembled WGS sequence"/>
</dbReference>
<comment type="caution">
    <text evidence="2">The sequence shown here is derived from an EMBL/GenBank/DDBJ whole genome shotgun (WGS) entry which is preliminary data.</text>
</comment>
<keyword evidence="1" id="KW-0732">Signal</keyword>
<dbReference type="OrthoDB" id="9806404at2759"/>
<dbReference type="EMBL" id="LHQQ01000049">
    <property type="protein sequence ID" value="KOS45104.1"/>
    <property type="molecule type" value="Genomic_DNA"/>
</dbReference>
<dbReference type="AlphaFoldDB" id="A0A0M8PBB3"/>
<evidence type="ECO:0000256" key="1">
    <source>
        <dbReference type="SAM" id="SignalP"/>
    </source>
</evidence>
<evidence type="ECO:0000313" key="2">
    <source>
        <dbReference type="EMBL" id="KOS45104.1"/>
    </source>
</evidence>
<keyword evidence="3" id="KW-1185">Reference proteome</keyword>
<feature type="chain" id="PRO_5005819653" evidence="1">
    <location>
        <begin position="24"/>
        <end position="67"/>
    </location>
</feature>